<proteinExistence type="predicted"/>
<reference evidence="3" key="1">
    <citation type="journal article" date="2020" name="Stud. Mycol.">
        <title>101 Dothideomycetes genomes: a test case for predicting lifestyles and emergence of pathogens.</title>
        <authorList>
            <person name="Haridas S."/>
            <person name="Albert R."/>
            <person name="Binder M."/>
            <person name="Bloem J."/>
            <person name="Labutti K."/>
            <person name="Salamov A."/>
            <person name="Andreopoulos B."/>
            <person name="Baker S."/>
            <person name="Barry K."/>
            <person name="Bills G."/>
            <person name="Bluhm B."/>
            <person name="Cannon C."/>
            <person name="Castanera R."/>
            <person name="Culley D."/>
            <person name="Daum C."/>
            <person name="Ezra D."/>
            <person name="Gonzalez J."/>
            <person name="Henrissat B."/>
            <person name="Kuo A."/>
            <person name="Liang C."/>
            <person name="Lipzen A."/>
            <person name="Lutzoni F."/>
            <person name="Magnuson J."/>
            <person name="Mondo S."/>
            <person name="Nolan M."/>
            <person name="Ohm R."/>
            <person name="Pangilinan J."/>
            <person name="Park H.-J."/>
            <person name="Ramirez L."/>
            <person name="Alfaro M."/>
            <person name="Sun H."/>
            <person name="Tritt A."/>
            <person name="Yoshinaga Y."/>
            <person name="Zwiers L.-H."/>
            <person name="Turgeon B."/>
            <person name="Goodwin S."/>
            <person name="Spatafora J."/>
            <person name="Crous P."/>
            <person name="Grigoriev I."/>
        </authorList>
    </citation>
    <scope>NUCLEOTIDE SEQUENCE</scope>
    <source>
        <strain evidence="3">CBS 130266</strain>
    </source>
</reference>
<keyword evidence="2" id="KW-1133">Transmembrane helix</keyword>
<evidence type="ECO:0000256" key="1">
    <source>
        <dbReference type="SAM" id="MobiDB-lite"/>
    </source>
</evidence>
<feature type="transmembrane region" description="Helical" evidence="2">
    <location>
        <begin position="65"/>
        <end position="88"/>
    </location>
</feature>
<keyword evidence="2" id="KW-0472">Membrane</keyword>
<dbReference type="Proteomes" id="UP000800235">
    <property type="component" value="Unassembled WGS sequence"/>
</dbReference>
<dbReference type="EMBL" id="MU007126">
    <property type="protein sequence ID" value="KAF2418680.1"/>
    <property type="molecule type" value="Genomic_DNA"/>
</dbReference>
<sequence length="101" mass="11215">MAGIRDPAFWRRFSMAVHLDEERGGHAATPNNGAVPASPTSTRPSLKHSDTWLDRQNAKKSRRTCICWIFWLCFFCVTAGVVIVVLWLKASGILSGKKDAV</sequence>
<accession>A0A9P4TT72</accession>
<organism evidence="3 4">
    <name type="scientific">Tothia fuscella</name>
    <dbReference type="NCBI Taxonomy" id="1048955"/>
    <lineage>
        <taxon>Eukaryota</taxon>
        <taxon>Fungi</taxon>
        <taxon>Dikarya</taxon>
        <taxon>Ascomycota</taxon>
        <taxon>Pezizomycotina</taxon>
        <taxon>Dothideomycetes</taxon>
        <taxon>Pleosporomycetidae</taxon>
        <taxon>Venturiales</taxon>
        <taxon>Cylindrosympodiaceae</taxon>
        <taxon>Tothia</taxon>
    </lineage>
</organism>
<gene>
    <name evidence="3" type="ORF">EJ08DRAFT_52688</name>
</gene>
<dbReference type="OrthoDB" id="5353310at2759"/>
<feature type="compositionally biased region" description="Basic and acidic residues" evidence="1">
    <location>
        <begin position="47"/>
        <end position="57"/>
    </location>
</feature>
<comment type="caution">
    <text evidence="3">The sequence shown here is derived from an EMBL/GenBank/DDBJ whole genome shotgun (WGS) entry which is preliminary data.</text>
</comment>
<evidence type="ECO:0000313" key="3">
    <source>
        <dbReference type="EMBL" id="KAF2418680.1"/>
    </source>
</evidence>
<feature type="region of interest" description="Disordered" evidence="1">
    <location>
        <begin position="23"/>
        <end position="59"/>
    </location>
</feature>
<evidence type="ECO:0000313" key="4">
    <source>
        <dbReference type="Proteomes" id="UP000800235"/>
    </source>
</evidence>
<keyword evidence="2" id="KW-0812">Transmembrane</keyword>
<dbReference type="AlphaFoldDB" id="A0A9P4TT72"/>
<name>A0A9P4TT72_9PEZI</name>
<evidence type="ECO:0000256" key="2">
    <source>
        <dbReference type="SAM" id="Phobius"/>
    </source>
</evidence>
<protein>
    <submittedName>
        <fullName evidence="3">Uncharacterized protein</fullName>
    </submittedName>
</protein>
<keyword evidence="4" id="KW-1185">Reference proteome</keyword>